<evidence type="ECO:0000313" key="1">
    <source>
        <dbReference type="EMBL" id="QZE14539.1"/>
    </source>
</evidence>
<accession>A0AC61NP45</accession>
<proteinExistence type="predicted"/>
<dbReference type="EMBL" id="CP081303">
    <property type="protein sequence ID" value="QZE14539.1"/>
    <property type="molecule type" value="Genomic_DNA"/>
</dbReference>
<evidence type="ECO:0000313" key="2">
    <source>
        <dbReference type="Proteomes" id="UP000826212"/>
    </source>
</evidence>
<organism evidence="1 2">
    <name type="scientific">Halosquirtibacter laminarini</name>
    <dbReference type="NCBI Taxonomy" id="3374600"/>
    <lineage>
        <taxon>Bacteria</taxon>
        <taxon>Pseudomonadati</taxon>
        <taxon>Bacteroidota</taxon>
        <taxon>Bacteroidia</taxon>
        <taxon>Marinilabiliales</taxon>
        <taxon>Prolixibacteraceae</taxon>
        <taxon>Halosquirtibacter</taxon>
    </lineage>
</organism>
<sequence length="328" mass="37381">MKKIKVLIVCIIFLIVGYFVGPKMEQYDLSLELPNVDKSGKELEEWIQQRESKVNIKDDNEARIIWNNPNTKEATDYVLLYLHGFSASWYEGAPINMNIANDMKANAFFARLHDHGLVEDNPLLDMKPNLLYDSAKEALMIAHQLGKKVIIMSTSTGGTLSLKLAADFPELVDGLILYSPNIVIKQAEARLLSKPWGLDIAKMAMGGNFRTFHDTGKIAQYWYQKYRVEGMVYLQQLLDQTMNKETFSKVTCPTFVGAYYKDEKHEDNTVSVKAIKEMIPLLGSEKKELILFPNADTHVIANGLQSHSWVRVEKMTLKFIQENILKSK</sequence>
<protein>
    <submittedName>
        <fullName evidence="1">Alpha/beta hydrolase</fullName>
    </submittedName>
</protein>
<name>A0AC61NP45_9BACT</name>
<gene>
    <name evidence="1" type="ORF">K4L44_01320</name>
</gene>
<keyword evidence="2" id="KW-1185">Reference proteome</keyword>
<dbReference type="Proteomes" id="UP000826212">
    <property type="component" value="Chromosome"/>
</dbReference>
<reference evidence="1" key="1">
    <citation type="submission" date="2021-08" db="EMBL/GenBank/DDBJ databases">
        <title>Novel anaerobic bacterium isolated from sea squirt in East Sea, Republic of Korea.</title>
        <authorList>
            <person name="Nguyen T.H."/>
            <person name="Li Z."/>
            <person name="Lee Y.-J."/>
            <person name="Ko J."/>
            <person name="Kim S.-G."/>
        </authorList>
    </citation>
    <scope>NUCLEOTIDE SEQUENCE</scope>
    <source>
        <strain evidence="1">KCTC 25031</strain>
    </source>
</reference>
<keyword evidence="1" id="KW-0378">Hydrolase</keyword>